<evidence type="ECO:0000313" key="1">
    <source>
        <dbReference type="EMBL" id="MFC6663110.1"/>
    </source>
</evidence>
<dbReference type="Proteomes" id="UP001596317">
    <property type="component" value="Unassembled WGS sequence"/>
</dbReference>
<reference evidence="2" key="1">
    <citation type="journal article" date="2019" name="Int. J. Syst. Evol. Microbiol.">
        <title>The Global Catalogue of Microorganisms (GCM) 10K type strain sequencing project: providing services to taxonomists for standard genome sequencing and annotation.</title>
        <authorList>
            <consortium name="The Broad Institute Genomics Platform"/>
            <consortium name="The Broad Institute Genome Sequencing Center for Infectious Disease"/>
            <person name="Wu L."/>
            <person name="Ma J."/>
        </authorList>
    </citation>
    <scope>NUCLEOTIDE SEQUENCE [LARGE SCALE GENOMIC DNA]</scope>
    <source>
        <strain evidence="2">CCUG 63830</strain>
    </source>
</reference>
<evidence type="ECO:0000313" key="2">
    <source>
        <dbReference type="Proteomes" id="UP001596317"/>
    </source>
</evidence>
<dbReference type="EMBL" id="JBHSWB010000002">
    <property type="protein sequence ID" value="MFC6663110.1"/>
    <property type="molecule type" value="Genomic_DNA"/>
</dbReference>
<accession>A0ABW1ZSE8</accession>
<organism evidence="1 2">
    <name type="scientific">Deinococcus multiflagellatus</name>
    <dbReference type="NCBI Taxonomy" id="1656887"/>
    <lineage>
        <taxon>Bacteria</taxon>
        <taxon>Thermotogati</taxon>
        <taxon>Deinococcota</taxon>
        <taxon>Deinococci</taxon>
        <taxon>Deinococcales</taxon>
        <taxon>Deinococcaceae</taxon>
        <taxon>Deinococcus</taxon>
    </lineage>
</organism>
<comment type="caution">
    <text evidence="1">The sequence shown here is derived from an EMBL/GenBank/DDBJ whole genome shotgun (WGS) entry which is preliminary data.</text>
</comment>
<gene>
    <name evidence="1" type="ORF">ACFP90_23990</name>
</gene>
<name>A0ABW1ZSE8_9DEIO</name>
<keyword evidence="2" id="KW-1185">Reference proteome</keyword>
<dbReference type="RefSeq" id="WP_380059028.1">
    <property type="nucleotide sequence ID" value="NZ_JBHSWB010000002.1"/>
</dbReference>
<protein>
    <recommendedName>
        <fullName evidence="3">Transposase</fullName>
    </recommendedName>
</protein>
<evidence type="ECO:0008006" key="3">
    <source>
        <dbReference type="Google" id="ProtNLM"/>
    </source>
</evidence>
<sequence length="91" mass="10391">MAERRRYRWLTEGETYLFQMDARKTAVPERRGQRVALLTLSAPRAAFPGSRNVLIRFPDGLIMITVPGVLRPLPKEPPCIPSPPRSAHEWP</sequence>
<proteinExistence type="predicted"/>